<accession>A0A507DKY5</accession>
<name>A0A507DKY5_9FUNG</name>
<dbReference type="Proteomes" id="UP000317494">
    <property type="component" value="Unassembled WGS sequence"/>
</dbReference>
<reference evidence="7 8" key="1">
    <citation type="journal article" date="2019" name="Sci. Rep.">
        <title>Comparative genomics of chytrid fungi reveal insights into the obligate biotrophic and pathogenic lifestyle of Synchytrium endobioticum.</title>
        <authorList>
            <person name="van de Vossenberg B.T.L.H."/>
            <person name="Warris S."/>
            <person name="Nguyen H.D.T."/>
            <person name="van Gent-Pelzer M.P.E."/>
            <person name="Joly D.L."/>
            <person name="van de Geest H.C."/>
            <person name="Bonants P.J.M."/>
            <person name="Smith D.S."/>
            <person name="Levesque C.A."/>
            <person name="van der Lee T.A.J."/>
        </authorList>
    </citation>
    <scope>NUCLEOTIDE SEQUENCE [LARGE SCALE GENOMIC DNA]</scope>
    <source>
        <strain evidence="5 8">LEV6574</strain>
        <strain evidence="6 7">MB42</strain>
    </source>
</reference>
<gene>
    <name evidence="5" type="ORF">SeLEV6574_g01983</name>
    <name evidence="6" type="ORF">SeMB42_g01508</name>
</gene>
<keyword evidence="1 2" id="KW-0539">Nucleus</keyword>
<protein>
    <recommendedName>
        <fullName evidence="4">YEATS domain-containing protein</fullName>
    </recommendedName>
</protein>
<feature type="compositionally biased region" description="Polar residues" evidence="3">
    <location>
        <begin position="313"/>
        <end position="322"/>
    </location>
</feature>
<feature type="compositionally biased region" description="Polar residues" evidence="3">
    <location>
        <begin position="385"/>
        <end position="394"/>
    </location>
</feature>
<feature type="domain" description="YEATS" evidence="4">
    <location>
        <begin position="5"/>
        <end position="161"/>
    </location>
</feature>
<dbReference type="Pfam" id="PF03366">
    <property type="entry name" value="YEATS"/>
    <property type="match status" value="1"/>
</dbReference>
<dbReference type="VEuPathDB" id="FungiDB:SeMB42_g01508"/>
<dbReference type="PROSITE" id="PS51037">
    <property type="entry name" value="YEATS"/>
    <property type="match status" value="1"/>
</dbReference>
<keyword evidence="7" id="KW-1185">Reference proteome</keyword>
<dbReference type="AlphaFoldDB" id="A0A507DKY5"/>
<dbReference type="InterPro" id="IPR055129">
    <property type="entry name" value="YEATS_dom"/>
</dbReference>
<feature type="compositionally biased region" description="Low complexity" evidence="3">
    <location>
        <begin position="229"/>
        <end position="258"/>
    </location>
</feature>
<evidence type="ECO:0000256" key="1">
    <source>
        <dbReference type="ARBA" id="ARBA00023242"/>
    </source>
</evidence>
<feature type="compositionally biased region" description="Polar residues" evidence="3">
    <location>
        <begin position="268"/>
        <end position="280"/>
    </location>
</feature>
<sequence length="535" mass="58367">MATASKAVKKVPDPPKVKSIAVVTRCRFRPLKEPEYKNTKMYEWMVTVGIKNPGDPNPPDETKTMPFIQFVILHPHPDFGLGPQVKSEAPYAFGAQGYKAHPMLIEIHFKEHHSPITMTFNVRFEGDDVKRENKTWWYYEDEQNKIFSDFSDKYYNMLIQSGLVQTPKTTPSPPDITAPSSLSSASAGGAPINSKHPAMRRNAAKKDASKRSSLSKEIVYEQEEESDNNSENSADTAASISSSASDSSKTSTPTQPTSNRKGDIAKKTITSTPVAASPNLNKKKCRNAVKTDISEFPAGETPAPVRSKLKPSATPTTGQHGKNGTKDKLNGSASSSRTKNGLSTSANNHHKADNTTVPSSVSASKTPSMSSTTINTAKRKRSLENDLTASNGSLSVKEGDGAKRARSAPPSTTSKKLSLEDNSSMDVDAVQDNRFFKDEKDKAFTLDDVLDRIERINLEGKPVVEVMCIVKRAKDAHEGVDFTFEGSFDFDLDTLPDTAVMELWSLLNRIDPSLLPSPPDTIATKGTVRTEALAI</sequence>
<dbReference type="Gene3D" id="2.60.40.1970">
    <property type="entry name" value="YEATS domain"/>
    <property type="match status" value="1"/>
</dbReference>
<feature type="compositionally biased region" description="Polar residues" evidence="3">
    <location>
        <begin position="409"/>
        <end position="424"/>
    </location>
</feature>
<proteinExistence type="predicted"/>
<comment type="caution">
    <text evidence="6">The sequence shown here is derived from an EMBL/GenBank/DDBJ whole genome shotgun (WGS) entry which is preliminary data.</text>
</comment>
<dbReference type="OrthoDB" id="10597886at2759"/>
<evidence type="ECO:0000256" key="2">
    <source>
        <dbReference type="PROSITE-ProRule" id="PRU00376"/>
    </source>
</evidence>
<feature type="compositionally biased region" description="Low complexity" evidence="3">
    <location>
        <begin position="178"/>
        <end position="191"/>
    </location>
</feature>
<organism evidence="6 7">
    <name type="scientific">Synchytrium endobioticum</name>
    <dbReference type="NCBI Taxonomy" id="286115"/>
    <lineage>
        <taxon>Eukaryota</taxon>
        <taxon>Fungi</taxon>
        <taxon>Fungi incertae sedis</taxon>
        <taxon>Chytridiomycota</taxon>
        <taxon>Chytridiomycota incertae sedis</taxon>
        <taxon>Chytridiomycetes</taxon>
        <taxon>Synchytriales</taxon>
        <taxon>Synchytriaceae</taxon>
        <taxon>Synchytrium</taxon>
    </lineage>
</organism>
<dbReference type="GO" id="GO:0005634">
    <property type="term" value="C:nucleus"/>
    <property type="evidence" value="ECO:0007669"/>
    <property type="project" value="UniProtKB-SubCell"/>
</dbReference>
<dbReference type="Proteomes" id="UP000320475">
    <property type="component" value="Unassembled WGS sequence"/>
</dbReference>
<evidence type="ECO:0000313" key="6">
    <source>
        <dbReference type="EMBL" id="TPX52314.1"/>
    </source>
</evidence>
<evidence type="ECO:0000313" key="7">
    <source>
        <dbReference type="Proteomes" id="UP000317494"/>
    </source>
</evidence>
<dbReference type="EMBL" id="QEAN01000039">
    <property type="protein sequence ID" value="TPX52314.1"/>
    <property type="molecule type" value="Genomic_DNA"/>
</dbReference>
<evidence type="ECO:0000259" key="4">
    <source>
        <dbReference type="PROSITE" id="PS51037"/>
    </source>
</evidence>
<feature type="compositionally biased region" description="Polar residues" evidence="3">
    <location>
        <begin position="331"/>
        <end position="347"/>
    </location>
</feature>
<evidence type="ECO:0000256" key="3">
    <source>
        <dbReference type="SAM" id="MobiDB-lite"/>
    </source>
</evidence>
<comment type="subcellular location">
    <subcellularLocation>
        <location evidence="2">Nucleus</location>
    </subcellularLocation>
</comment>
<feature type="compositionally biased region" description="Polar residues" evidence="3">
    <location>
        <begin position="354"/>
        <end position="376"/>
    </location>
</feature>
<dbReference type="InterPro" id="IPR038704">
    <property type="entry name" value="YEAST_sf"/>
</dbReference>
<evidence type="ECO:0000313" key="5">
    <source>
        <dbReference type="EMBL" id="TPX48554.1"/>
    </source>
</evidence>
<feature type="region of interest" description="Disordered" evidence="3">
    <location>
        <begin position="165"/>
        <end position="424"/>
    </location>
</feature>
<evidence type="ECO:0000313" key="8">
    <source>
        <dbReference type="Proteomes" id="UP000320475"/>
    </source>
</evidence>
<dbReference type="EMBL" id="QEAM01000050">
    <property type="protein sequence ID" value="TPX48554.1"/>
    <property type="molecule type" value="Genomic_DNA"/>
</dbReference>